<proteinExistence type="predicted"/>
<reference evidence="4 5" key="1">
    <citation type="submission" date="2016-10" db="EMBL/GenBank/DDBJ databases">
        <authorList>
            <person name="de Groot N.N."/>
        </authorList>
    </citation>
    <scope>NUCLEOTIDE SEQUENCE [LARGE SCALE GENOMIC DNA]</scope>
    <source>
        <strain evidence="4 5">CGMCC 1.7056</strain>
    </source>
</reference>
<evidence type="ECO:0000313" key="4">
    <source>
        <dbReference type="EMBL" id="SFC27697.1"/>
    </source>
</evidence>
<name>A0A1I1HUG2_9ACTN</name>
<dbReference type="Gene3D" id="3.40.50.2300">
    <property type="match status" value="1"/>
</dbReference>
<accession>A0A1I1HUG2</accession>
<dbReference type="SUPFAM" id="SSF46894">
    <property type="entry name" value="C-terminal effector domain of the bipartite response regulators"/>
    <property type="match status" value="1"/>
</dbReference>
<dbReference type="GO" id="GO:0003677">
    <property type="term" value="F:DNA binding"/>
    <property type="evidence" value="ECO:0007669"/>
    <property type="project" value="UniProtKB-KW"/>
</dbReference>
<dbReference type="OrthoDB" id="3777240at2"/>
<dbReference type="STRING" id="574651.SAMN04487968_10521"/>
<dbReference type="InterPro" id="IPR039420">
    <property type="entry name" value="WalR-like"/>
</dbReference>
<keyword evidence="1 4" id="KW-0238">DNA-binding</keyword>
<dbReference type="InterPro" id="IPR011006">
    <property type="entry name" value="CheY-like_superfamily"/>
</dbReference>
<dbReference type="SMART" id="SM00421">
    <property type="entry name" value="HTH_LUXR"/>
    <property type="match status" value="1"/>
</dbReference>
<dbReference type="Pfam" id="PF00196">
    <property type="entry name" value="GerE"/>
    <property type="match status" value="1"/>
</dbReference>
<dbReference type="InterPro" id="IPR016032">
    <property type="entry name" value="Sig_transdc_resp-reg_C-effctor"/>
</dbReference>
<keyword evidence="5" id="KW-1185">Reference proteome</keyword>
<dbReference type="InterPro" id="IPR000792">
    <property type="entry name" value="Tscrpt_reg_LuxR_C"/>
</dbReference>
<dbReference type="CDD" id="cd06170">
    <property type="entry name" value="LuxR_C_like"/>
    <property type="match status" value="1"/>
</dbReference>
<dbReference type="AlphaFoldDB" id="A0A1I1HUG2"/>
<feature type="domain" description="HTH luxR-type" evidence="3">
    <location>
        <begin position="158"/>
        <end position="223"/>
    </location>
</feature>
<dbReference type="PANTHER" id="PTHR43214">
    <property type="entry name" value="TWO-COMPONENT RESPONSE REGULATOR"/>
    <property type="match status" value="1"/>
</dbReference>
<feature type="region of interest" description="Disordered" evidence="2">
    <location>
        <begin position="233"/>
        <end position="252"/>
    </location>
</feature>
<dbReference type="PANTHER" id="PTHR43214:SF42">
    <property type="entry name" value="TRANSCRIPTIONAL REGULATORY PROTEIN DESR"/>
    <property type="match status" value="1"/>
</dbReference>
<dbReference type="PROSITE" id="PS00622">
    <property type="entry name" value="HTH_LUXR_1"/>
    <property type="match status" value="1"/>
</dbReference>
<organism evidence="4 5">
    <name type="scientific">Nocardioides terrae</name>
    <dbReference type="NCBI Taxonomy" id="574651"/>
    <lineage>
        <taxon>Bacteria</taxon>
        <taxon>Bacillati</taxon>
        <taxon>Actinomycetota</taxon>
        <taxon>Actinomycetes</taxon>
        <taxon>Propionibacteriales</taxon>
        <taxon>Nocardioidaceae</taxon>
        <taxon>Nocardioides</taxon>
    </lineage>
</organism>
<dbReference type="GO" id="GO:0006355">
    <property type="term" value="P:regulation of DNA-templated transcription"/>
    <property type="evidence" value="ECO:0007669"/>
    <property type="project" value="InterPro"/>
</dbReference>
<protein>
    <submittedName>
        <fullName evidence="4">DNA-binding response regulator, NarL/FixJ family, contains REC and HTH domains</fullName>
    </submittedName>
</protein>
<dbReference type="SUPFAM" id="SSF52172">
    <property type="entry name" value="CheY-like"/>
    <property type="match status" value="1"/>
</dbReference>
<dbReference type="RefSeq" id="WP_091122312.1">
    <property type="nucleotide sequence ID" value="NZ_FOLB01000005.1"/>
</dbReference>
<evidence type="ECO:0000313" key="5">
    <source>
        <dbReference type="Proteomes" id="UP000198832"/>
    </source>
</evidence>
<sequence>MATSPTGESLRVLVASDQALIAEAVRAALDSRGHDVIVVRWPGEKTGAPRRRPAPPAPMSQVGLLLSDLDRWSRIKAAMLLVERIPVPWAVLTTSPRGPAWGAILSVGARVVLPGSTRLDHITSMLTLVVSDELRMPDAERSELETSWEEMRARHDAVAERLATLTPREGEVLRLMYAGSSVARIAEMLEVAPATVRSQVKAVLRKLDVNNQLAAVAAFDDVMEVRPAAYRLPTPRTSEPVDPAKPAKPAVH</sequence>
<gene>
    <name evidence="4" type="ORF">SAMN04487968_10521</name>
</gene>
<dbReference type="EMBL" id="FOLB01000005">
    <property type="protein sequence ID" value="SFC27697.1"/>
    <property type="molecule type" value="Genomic_DNA"/>
</dbReference>
<evidence type="ECO:0000256" key="2">
    <source>
        <dbReference type="SAM" id="MobiDB-lite"/>
    </source>
</evidence>
<dbReference type="Proteomes" id="UP000198832">
    <property type="component" value="Unassembled WGS sequence"/>
</dbReference>
<dbReference type="PROSITE" id="PS50043">
    <property type="entry name" value="HTH_LUXR_2"/>
    <property type="match status" value="1"/>
</dbReference>
<evidence type="ECO:0000259" key="3">
    <source>
        <dbReference type="PROSITE" id="PS50043"/>
    </source>
</evidence>
<evidence type="ECO:0000256" key="1">
    <source>
        <dbReference type="ARBA" id="ARBA00023125"/>
    </source>
</evidence>
<dbReference type="PRINTS" id="PR00038">
    <property type="entry name" value="HTHLUXR"/>
</dbReference>